<accession>A0A1I2AVH7</accession>
<evidence type="ECO:0000313" key="1">
    <source>
        <dbReference type="EMBL" id="SDG59001.1"/>
    </source>
</evidence>
<protein>
    <submittedName>
        <fullName evidence="1">Carbonic anhydrase or acetyltransferase, isoleucine patch superfamily</fullName>
    </submittedName>
</protein>
<dbReference type="EMBL" id="FNBS01000094">
    <property type="protein sequence ID" value="SDG59001.1"/>
    <property type="molecule type" value="Genomic_DNA"/>
</dbReference>
<gene>
    <name evidence="1" type="ORF">SAMN04244560_02604</name>
</gene>
<dbReference type="PANTHER" id="PTHR43360">
    <property type="entry name" value="CARBON DIOXIDE CONCENTRATING MECHANISM PROTEIN CCMM"/>
    <property type="match status" value="1"/>
</dbReference>
<reference evidence="1 2" key="1">
    <citation type="submission" date="2016-10" db="EMBL/GenBank/DDBJ databases">
        <authorList>
            <person name="de Groot N.N."/>
        </authorList>
    </citation>
    <scope>NUCLEOTIDE SEQUENCE [LARGE SCALE GENOMIC DNA]</scope>
    <source>
        <strain evidence="1 2">DSM 569</strain>
    </source>
</reference>
<sequence>MIREDIFGNSPQIAHTAYIDNTAILIGNIVVGENVYIGPNVVIRADEVDENYKVGKIVINDGASIYDGVNINTIGASKIEIGKNAIISNGAIIKGECYIGNCCNINIKTIIFNSYIGDNCYIGINAILENVKINDNMMVESGNILNEGNVALLVKPISKEKIDVIYKMSSANKILVNGYKLIGY</sequence>
<dbReference type="SUPFAM" id="SSF51161">
    <property type="entry name" value="Trimeric LpxA-like enzymes"/>
    <property type="match status" value="1"/>
</dbReference>
<dbReference type="RefSeq" id="WP_003870955.1">
    <property type="nucleotide sequence ID" value="NZ_FNBS01000094.1"/>
</dbReference>
<evidence type="ECO:0000313" key="2">
    <source>
        <dbReference type="Proteomes" id="UP000183404"/>
    </source>
</evidence>
<dbReference type="Pfam" id="PF00132">
    <property type="entry name" value="Hexapep"/>
    <property type="match status" value="1"/>
</dbReference>
<dbReference type="PANTHER" id="PTHR43360:SF1">
    <property type="entry name" value="CARBOXYSOME ASSEMBLY PROTEIN CCMM"/>
    <property type="match status" value="1"/>
</dbReference>
<dbReference type="InterPro" id="IPR052265">
    <property type="entry name" value="Gamma-CA"/>
</dbReference>
<keyword evidence="1" id="KW-0808">Transferase</keyword>
<dbReference type="Gene3D" id="2.160.10.10">
    <property type="entry name" value="Hexapeptide repeat proteins"/>
    <property type="match status" value="1"/>
</dbReference>
<name>A0A1I2AVH7_THETY</name>
<dbReference type="GO" id="GO:0016740">
    <property type="term" value="F:transferase activity"/>
    <property type="evidence" value="ECO:0007669"/>
    <property type="project" value="UniProtKB-KW"/>
</dbReference>
<dbReference type="InterPro" id="IPR011004">
    <property type="entry name" value="Trimer_LpxA-like_sf"/>
</dbReference>
<dbReference type="InterPro" id="IPR001451">
    <property type="entry name" value="Hexapep"/>
</dbReference>
<dbReference type="AlphaFoldDB" id="A0A1I2AVH7"/>
<organism evidence="1 2">
    <name type="scientific">Thermoanaerobacter thermohydrosulfuricus</name>
    <name type="common">Clostridium thermohydrosulfuricum</name>
    <dbReference type="NCBI Taxonomy" id="1516"/>
    <lineage>
        <taxon>Bacteria</taxon>
        <taxon>Bacillati</taxon>
        <taxon>Bacillota</taxon>
        <taxon>Clostridia</taxon>
        <taxon>Thermoanaerobacterales</taxon>
        <taxon>Thermoanaerobacteraceae</taxon>
        <taxon>Thermoanaerobacter</taxon>
    </lineage>
</organism>
<proteinExistence type="predicted"/>
<dbReference type="Proteomes" id="UP000183404">
    <property type="component" value="Unassembled WGS sequence"/>
</dbReference>